<evidence type="ECO:0000256" key="1">
    <source>
        <dbReference type="SAM" id="SignalP"/>
    </source>
</evidence>
<evidence type="ECO:0000313" key="3">
    <source>
        <dbReference type="Proteomes" id="UP000593567"/>
    </source>
</evidence>
<dbReference type="Pfam" id="PF14113">
    <property type="entry name" value="Tae4"/>
    <property type="match status" value="1"/>
</dbReference>
<feature type="chain" id="PRO_5029620734" evidence="1">
    <location>
        <begin position="28"/>
        <end position="208"/>
    </location>
</feature>
<organism evidence="2 3">
    <name type="scientific">Bugula neritina</name>
    <name type="common">Brown bryozoan</name>
    <name type="synonym">Sertularia neritina</name>
    <dbReference type="NCBI Taxonomy" id="10212"/>
    <lineage>
        <taxon>Eukaryota</taxon>
        <taxon>Metazoa</taxon>
        <taxon>Spiralia</taxon>
        <taxon>Lophotrochozoa</taxon>
        <taxon>Bryozoa</taxon>
        <taxon>Gymnolaemata</taxon>
        <taxon>Cheilostomatida</taxon>
        <taxon>Flustrina</taxon>
        <taxon>Buguloidea</taxon>
        <taxon>Bugulidae</taxon>
        <taxon>Bugula</taxon>
    </lineage>
</organism>
<keyword evidence="3" id="KW-1185">Reference proteome</keyword>
<dbReference type="OrthoDB" id="6281827at2759"/>
<reference evidence="2" key="1">
    <citation type="submission" date="2020-06" db="EMBL/GenBank/DDBJ databases">
        <title>Draft genome of Bugula neritina, a colonial animal packing powerful symbionts and potential medicines.</title>
        <authorList>
            <person name="Rayko M."/>
        </authorList>
    </citation>
    <scope>NUCLEOTIDE SEQUENCE [LARGE SCALE GENOMIC DNA]</scope>
    <source>
        <strain evidence="2">Kwan_BN1</strain>
    </source>
</reference>
<keyword evidence="1" id="KW-0732">Signal</keyword>
<dbReference type="Gene3D" id="3.90.1720.70">
    <property type="match status" value="1"/>
</dbReference>
<feature type="signal peptide" evidence="1">
    <location>
        <begin position="1"/>
        <end position="27"/>
    </location>
</feature>
<dbReference type="InterPro" id="IPR025562">
    <property type="entry name" value="Tae4"/>
</dbReference>
<name>A0A7J7KLS4_BUGNE</name>
<gene>
    <name evidence="2" type="ORF">EB796_002614</name>
</gene>
<evidence type="ECO:0000313" key="2">
    <source>
        <dbReference type="EMBL" id="KAF6039068.1"/>
    </source>
</evidence>
<protein>
    <submittedName>
        <fullName evidence="2">Uncharacterized protein</fullName>
    </submittedName>
</protein>
<dbReference type="Proteomes" id="UP000593567">
    <property type="component" value="Unassembled WGS sequence"/>
</dbReference>
<accession>A0A7J7KLS4</accession>
<proteinExistence type="predicted"/>
<sequence length="208" mass="23839">MAQWLHTGRKMERLVVVLLTLITLTHTLKLPTWKQLSTSYPGYKHKGQGKYTNLELFLRLGKAPLPDEDKEDTSALRLSFALNKLGGSHRLGTDEIHISKTFDNDSVKGKDGQQYIYRTMAFGPFLAMKYKSPELIRTDPLDPDLPKRTLKGKRGIVRFVAFYNKNKHADARIALWDCDHVFEARNLGKMHHLISVEFWELPDSSCPS</sequence>
<comment type="caution">
    <text evidence="2">The sequence shown here is derived from an EMBL/GenBank/DDBJ whole genome shotgun (WGS) entry which is preliminary data.</text>
</comment>
<dbReference type="AlphaFoldDB" id="A0A7J7KLS4"/>
<dbReference type="EMBL" id="VXIV02000308">
    <property type="protein sequence ID" value="KAF6039068.1"/>
    <property type="molecule type" value="Genomic_DNA"/>
</dbReference>